<evidence type="ECO:0000313" key="2">
    <source>
        <dbReference type="EMBL" id="GAO39533.1"/>
    </source>
</evidence>
<accession>A0A0E9MPW3</accession>
<keyword evidence="3" id="KW-1185">Reference proteome</keyword>
<reference evidence="2 3" key="1">
    <citation type="submission" date="2015-04" db="EMBL/GenBank/DDBJ databases">
        <title>Whole genome shotgun sequence of Sphingomonas changbaiensis NBRC 104936.</title>
        <authorList>
            <person name="Katano-Makiyama Y."/>
            <person name="Hosoyama A."/>
            <person name="Hashimoto M."/>
            <person name="Noguchi M."/>
            <person name="Tsuchikane K."/>
            <person name="Ohji S."/>
            <person name="Yamazoe A."/>
            <person name="Ichikawa N."/>
            <person name="Kimura A."/>
            <person name="Fujita N."/>
        </authorList>
    </citation>
    <scope>NUCLEOTIDE SEQUENCE [LARGE SCALE GENOMIC DNA]</scope>
    <source>
        <strain evidence="2 3">NBRC 104936</strain>
    </source>
</reference>
<dbReference type="AlphaFoldDB" id="A0A0E9MPW3"/>
<comment type="caution">
    <text evidence="2">The sequence shown here is derived from an EMBL/GenBank/DDBJ whole genome shotgun (WGS) entry which is preliminary data.</text>
</comment>
<protein>
    <submittedName>
        <fullName evidence="2">Uncharacterized protein</fullName>
    </submittedName>
</protein>
<proteinExistence type="predicted"/>
<evidence type="ECO:0000313" key="3">
    <source>
        <dbReference type="Proteomes" id="UP000033202"/>
    </source>
</evidence>
<dbReference type="EMBL" id="BBWU01000033">
    <property type="protein sequence ID" value="GAO39533.1"/>
    <property type="molecule type" value="Genomic_DNA"/>
</dbReference>
<organism evidence="2 3">
    <name type="scientific">Sphingomonas changbaiensis NBRC 104936</name>
    <dbReference type="NCBI Taxonomy" id="1219043"/>
    <lineage>
        <taxon>Bacteria</taxon>
        <taxon>Pseudomonadati</taxon>
        <taxon>Pseudomonadota</taxon>
        <taxon>Alphaproteobacteria</taxon>
        <taxon>Sphingomonadales</taxon>
        <taxon>Sphingomonadaceae</taxon>
        <taxon>Sphingomonas</taxon>
    </lineage>
</organism>
<evidence type="ECO:0000256" key="1">
    <source>
        <dbReference type="SAM" id="MobiDB-lite"/>
    </source>
</evidence>
<name>A0A0E9MPW3_9SPHN</name>
<gene>
    <name evidence="2" type="ORF">SCH01S_33_00200</name>
</gene>
<sequence>MAKGQQRGNREARKPKKPAPPKQNASNPSLKGTPPTQPLKKGRFPFLASGKAVPCSHR</sequence>
<dbReference type="Proteomes" id="UP000033202">
    <property type="component" value="Unassembled WGS sequence"/>
</dbReference>
<feature type="region of interest" description="Disordered" evidence="1">
    <location>
        <begin position="1"/>
        <end position="58"/>
    </location>
</feature>